<dbReference type="Proteomes" id="UP000053820">
    <property type="component" value="Unassembled WGS sequence"/>
</dbReference>
<protein>
    <submittedName>
        <fullName evidence="2">Uncharacterized protein</fullName>
    </submittedName>
</protein>
<gene>
    <name evidence="2" type="ORF">HYDPIDRAFT_33994</name>
</gene>
<dbReference type="AlphaFoldDB" id="A0A0C9W732"/>
<dbReference type="OrthoDB" id="3183767at2759"/>
<feature type="region of interest" description="Disordered" evidence="1">
    <location>
        <begin position="212"/>
        <end position="232"/>
    </location>
</feature>
<dbReference type="EMBL" id="KN839921">
    <property type="protein sequence ID" value="KIJ58626.1"/>
    <property type="molecule type" value="Genomic_DNA"/>
</dbReference>
<dbReference type="HOGENOM" id="CLU_002498_9_3_1"/>
<feature type="compositionally biased region" description="Acidic residues" evidence="1">
    <location>
        <begin position="634"/>
        <end position="676"/>
    </location>
</feature>
<organism evidence="2 3">
    <name type="scientific">Hydnomerulius pinastri MD-312</name>
    <dbReference type="NCBI Taxonomy" id="994086"/>
    <lineage>
        <taxon>Eukaryota</taxon>
        <taxon>Fungi</taxon>
        <taxon>Dikarya</taxon>
        <taxon>Basidiomycota</taxon>
        <taxon>Agaricomycotina</taxon>
        <taxon>Agaricomycetes</taxon>
        <taxon>Agaricomycetidae</taxon>
        <taxon>Boletales</taxon>
        <taxon>Boletales incertae sedis</taxon>
        <taxon>Leucogyrophana</taxon>
    </lineage>
</organism>
<sequence>MTKIRQYLENSILAARDAIYKLGAPIKGVVPERWLKTLSLVPTLNAFADALGPLGFNVFPMLVVDLLHEFELGIFKSVFKHLIRLLYAINPGLVAALNKRFRQIPSFGKGVIRRFPPNVVEARQRAARHFEDVLQCAIPAFEGLFPSEHEPIVRTLLFRLAQWHALAKLRLHTDDSLLLLDKATRLVGYQMRKFQEFTCAAFKTMELPSETAARRRRKEGKNVGVGPSATTGTTARPKTFNLLTYKFHALGDYVNTIRLFGTSDSYTTQIGELSHRLLKKFYQSTNKQDPTRQLAKQERWHTRARRQLEARFDPDENLRNTDTPLPPELHHKLSDSPCNAINLAEFLSNHLGDPSVKDFIPKLKDHLLSRLLNHEYDGDEQSYTSEERNSICFVNGLNRVFRPKRFQINYTTYDIRRDQDTLRPGHGAAVMVLSREQGPDAHPFWYAQVLGAFLIKVHYAGVEQTMDFLWVRWFGVVPGYRWGIQKARLPKIGFIPDSPAAFGFLDPSLVIRACHLIPAFAAGRTDSLLRRGPSAARAANEADDWTAYYVNIFADRDMFARFAGIGVGHSAQYTLQVAFNQEACDEIDADHGEPDPTHSNTSNSNSDPGRQSIRGGDRDRDGTDEEGLLGPETSDSDDAEGDDSGIEDSDEYDLDEDASESDLGTDEDDDGPDFIF</sequence>
<evidence type="ECO:0000313" key="2">
    <source>
        <dbReference type="EMBL" id="KIJ58626.1"/>
    </source>
</evidence>
<evidence type="ECO:0000256" key="1">
    <source>
        <dbReference type="SAM" id="MobiDB-lite"/>
    </source>
</evidence>
<feature type="compositionally biased region" description="Polar residues" evidence="1">
    <location>
        <begin position="597"/>
        <end position="609"/>
    </location>
</feature>
<accession>A0A0C9W732</accession>
<evidence type="ECO:0000313" key="3">
    <source>
        <dbReference type="Proteomes" id="UP000053820"/>
    </source>
</evidence>
<feature type="region of interest" description="Disordered" evidence="1">
    <location>
        <begin position="587"/>
        <end position="676"/>
    </location>
</feature>
<reference evidence="2 3" key="1">
    <citation type="submission" date="2014-04" db="EMBL/GenBank/DDBJ databases">
        <title>Evolutionary Origins and Diversification of the Mycorrhizal Mutualists.</title>
        <authorList>
            <consortium name="DOE Joint Genome Institute"/>
            <consortium name="Mycorrhizal Genomics Consortium"/>
            <person name="Kohler A."/>
            <person name="Kuo A."/>
            <person name="Nagy L.G."/>
            <person name="Floudas D."/>
            <person name="Copeland A."/>
            <person name="Barry K.W."/>
            <person name="Cichocki N."/>
            <person name="Veneault-Fourrey C."/>
            <person name="LaButti K."/>
            <person name="Lindquist E.A."/>
            <person name="Lipzen A."/>
            <person name="Lundell T."/>
            <person name="Morin E."/>
            <person name="Murat C."/>
            <person name="Riley R."/>
            <person name="Ohm R."/>
            <person name="Sun H."/>
            <person name="Tunlid A."/>
            <person name="Henrissat B."/>
            <person name="Grigoriev I.V."/>
            <person name="Hibbett D.S."/>
            <person name="Martin F."/>
        </authorList>
    </citation>
    <scope>NUCLEOTIDE SEQUENCE [LARGE SCALE GENOMIC DNA]</scope>
    <source>
        <strain evidence="2 3">MD-312</strain>
    </source>
</reference>
<name>A0A0C9W732_9AGAM</name>
<proteinExistence type="predicted"/>
<keyword evidence="3" id="KW-1185">Reference proteome</keyword>